<feature type="region of interest" description="Disordered" evidence="1">
    <location>
        <begin position="83"/>
        <end position="107"/>
    </location>
</feature>
<feature type="region of interest" description="Disordered" evidence="1">
    <location>
        <begin position="1"/>
        <end position="65"/>
    </location>
</feature>
<evidence type="ECO:0000256" key="1">
    <source>
        <dbReference type="SAM" id="MobiDB-lite"/>
    </source>
</evidence>
<feature type="compositionally biased region" description="Polar residues" evidence="1">
    <location>
        <begin position="1099"/>
        <end position="1126"/>
    </location>
</feature>
<evidence type="ECO:0000313" key="3">
    <source>
        <dbReference type="Proteomes" id="UP000756132"/>
    </source>
</evidence>
<feature type="compositionally biased region" description="Low complexity" evidence="1">
    <location>
        <begin position="798"/>
        <end position="812"/>
    </location>
</feature>
<feature type="compositionally biased region" description="Low complexity" evidence="1">
    <location>
        <begin position="274"/>
        <end position="316"/>
    </location>
</feature>
<feature type="region of interest" description="Disordered" evidence="1">
    <location>
        <begin position="483"/>
        <end position="534"/>
    </location>
</feature>
<dbReference type="KEGG" id="ffu:CLAFUR5_10723"/>
<dbReference type="Proteomes" id="UP000756132">
    <property type="component" value="Chromosome 7"/>
</dbReference>
<evidence type="ECO:0000313" key="2">
    <source>
        <dbReference type="EMBL" id="UJO20188.1"/>
    </source>
</evidence>
<feature type="compositionally biased region" description="Basic residues" evidence="1">
    <location>
        <begin position="1179"/>
        <end position="1190"/>
    </location>
</feature>
<feature type="region of interest" description="Disordered" evidence="1">
    <location>
        <begin position="1161"/>
        <end position="1220"/>
    </location>
</feature>
<keyword evidence="3" id="KW-1185">Reference proteome</keyword>
<gene>
    <name evidence="2" type="ORF">CLAFUR5_10723</name>
</gene>
<reference evidence="2" key="2">
    <citation type="journal article" date="2022" name="Microb. Genom.">
        <title>A chromosome-scale genome assembly of the tomato pathogen Cladosporium fulvum reveals a compartmentalized genome architecture and the presence of a dispensable chromosome.</title>
        <authorList>
            <person name="Zaccaron A.Z."/>
            <person name="Chen L.H."/>
            <person name="Samaras A."/>
            <person name="Stergiopoulos I."/>
        </authorList>
    </citation>
    <scope>NUCLEOTIDE SEQUENCE</scope>
    <source>
        <strain evidence="2">Race5_Kim</strain>
    </source>
</reference>
<feature type="region of interest" description="Disordered" evidence="1">
    <location>
        <begin position="1237"/>
        <end position="1285"/>
    </location>
</feature>
<dbReference type="OrthoDB" id="5335210at2759"/>
<dbReference type="RefSeq" id="XP_047764554.1">
    <property type="nucleotide sequence ID" value="XM_047909871.1"/>
</dbReference>
<reference evidence="2" key="1">
    <citation type="submission" date="2021-12" db="EMBL/GenBank/DDBJ databases">
        <authorList>
            <person name="Zaccaron A."/>
            <person name="Stergiopoulos I."/>
        </authorList>
    </citation>
    <scope>NUCLEOTIDE SEQUENCE</scope>
    <source>
        <strain evidence="2">Race5_Kim</strain>
    </source>
</reference>
<feature type="region of interest" description="Disordered" evidence="1">
    <location>
        <begin position="550"/>
        <end position="629"/>
    </location>
</feature>
<feature type="region of interest" description="Disordered" evidence="1">
    <location>
        <begin position="883"/>
        <end position="1131"/>
    </location>
</feature>
<feature type="region of interest" description="Disordered" evidence="1">
    <location>
        <begin position="702"/>
        <end position="870"/>
    </location>
</feature>
<feature type="region of interest" description="Disordered" evidence="1">
    <location>
        <begin position="219"/>
        <end position="316"/>
    </location>
</feature>
<feature type="compositionally biased region" description="Polar residues" evidence="1">
    <location>
        <begin position="12"/>
        <end position="34"/>
    </location>
</feature>
<sequence length="1285" mass="138151">MSKLFSKKKANNDATLSNEQALNALSQPASPTLNKKSSSSRWKKSKKPQPEAKPQLDLSAALPSTDDFRTSLLMPSLSTRFSMLREQDDPNSLIGKASDDSVLQPRRKSRMMNDFGFASTALGDIAEVSSIQGSVRPPFTRSSRENSYVSDDGGYGSEADATQSVMSRSRPGEGNVLFGGRQKVYKIPNSGATSTRSLGKLVYEDDVGMSAFQKYRHREREFDESQLPRPSDESQGFNFGLEGSHDGLDTLPNDSAKDLSHSPSLSSYEKKRSTTSSMARSDARSSTAATSIASQQAVSAQPSPGHAPAGAATAATSSTAANVAPITMSAPLLERPNPKARRLYDQGLDQHMHEQQSSAITRLNSIQKQRTIGGMKSPPFLQGAKSTGNLNDRSTEPFTAFRGQSPPPTAPLPALTTLGSFRHPQSGSSSPAPSGPASPIDAPNNVLTQALEPADRGKATAMGAFNKPAHAFDENQYLERQKALQRSNSSAVMKKSGSISAAKPRTERSEYNGNQSPDLFARSRTPSDAPSHHEMTKKAYNMFQNAANHLPAPSADQRSDSPAKSPPLPDTHRTFFGNISASDDEDDGEEERIAQSFDQPEYGYGNYQTRWQPTPLQSVSEHPSTQNDRWKTTLVEEEDEFDVKPLAPKASASSLRINAPAASFQIPQPLDSPTLGPQAQALNGMVHHLRQRSNNSSIYPTEEVAQQEDEEEVPEVPELPWTTKKSDSFNRVANTTPEAQSARESTYAVSNPWDLDEQSAGASRASRASEAVSTVDRSSNALSPVGQSLMAQFSPVERTSSPRFPSTSRQPSVVQDSSSRFAHPTARDSEASFSNENSVPTWQQELHKQHTRDASTATQQEREAFQSELAARRAAIQEGLKQKVEWEAHSRGTSPAPGAMRAFGMLRSKTSRESFVHAQDQPQKGVRALGINGASSTSLVDSVRPRGNSSPRPPLPNAQHPAFKQDGPGPSTRDADTVQGARELASSRGPASRARSRSNSTATTGRSRSRTGPYRDDLEKAMIEGHGTSAAAHTPDVSPFPGASPAIGSDGTGRQSDEDRRNAANYFEARAAPANKGPSPNGLTPTVYTPGRPVPVANPYSQNHTPALNGTSPSIELSHSPITPSSARPGGLRKITISKADISEPKLISSTSNVDTVDLPPGASLKNGMEDAPPIPPIKPKRRGTRKLFSRNRSDSTGDHEIKATSSDPSLNTSPKREFQFPPSNVVRMPAIVSPQDFHSSPAVPQVGFVTPGSPERVQRSTSTTTAPKRSVTAPLSAPLDGSMF</sequence>
<feature type="region of interest" description="Disordered" evidence="1">
    <location>
        <begin position="373"/>
        <end position="444"/>
    </location>
</feature>
<feature type="compositionally biased region" description="Polar residues" evidence="1">
    <location>
        <begin position="729"/>
        <end position="749"/>
    </location>
</feature>
<feature type="compositionally biased region" description="Low complexity" evidence="1">
    <location>
        <begin position="759"/>
        <end position="773"/>
    </location>
</feature>
<feature type="compositionally biased region" description="Polar residues" evidence="1">
    <location>
        <begin position="831"/>
        <end position="844"/>
    </location>
</feature>
<dbReference type="OMA" id="MGLFNKP"/>
<accession>A0A9Q8PCZ6</accession>
<feature type="compositionally biased region" description="Low complexity" evidence="1">
    <location>
        <begin position="986"/>
        <end position="1012"/>
    </location>
</feature>
<dbReference type="EMBL" id="CP090169">
    <property type="protein sequence ID" value="UJO20188.1"/>
    <property type="molecule type" value="Genomic_DNA"/>
</dbReference>
<feature type="compositionally biased region" description="Polar residues" evidence="1">
    <location>
        <begin position="1204"/>
        <end position="1214"/>
    </location>
</feature>
<organism evidence="2 3">
    <name type="scientific">Passalora fulva</name>
    <name type="common">Tomato leaf mold</name>
    <name type="synonym">Cladosporium fulvum</name>
    <dbReference type="NCBI Taxonomy" id="5499"/>
    <lineage>
        <taxon>Eukaryota</taxon>
        <taxon>Fungi</taxon>
        <taxon>Dikarya</taxon>
        <taxon>Ascomycota</taxon>
        <taxon>Pezizomycotina</taxon>
        <taxon>Dothideomycetes</taxon>
        <taxon>Dothideomycetidae</taxon>
        <taxon>Mycosphaerellales</taxon>
        <taxon>Mycosphaerellaceae</taxon>
        <taxon>Fulvia</taxon>
    </lineage>
</organism>
<feature type="compositionally biased region" description="Polar residues" evidence="1">
    <location>
        <begin position="775"/>
        <end position="791"/>
    </location>
</feature>
<protein>
    <submittedName>
        <fullName evidence="2">Uncharacterized protein</fullName>
    </submittedName>
</protein>
<feature type="region of interest" description="Disordered" evidence="1">
    <location>
        <begin position="135"/>
        <end position="177"/>
    </location>
</feature>
<feature type="compositionally biased region" description="Acidic residues" evidence="1">
    <location>
        <begin position="705"/>
        <end position="715"/>
    </location>
</feature>
<feature type="compositionally biased region" description="Polar residues" evidence="1">
    <location>
        <begin position="606"/>
        <end position="627"/>
    </location>
</feature>
<feature type="compositionally biased region" description="Basic and acidic residues" evidence="1">
    <location>
        <begin position="1013"/>
        <end position="1023"/>
    </location>
</feature>
<proteinExistence type="predicted"/>
<feature type="compositionally biased region" description="Low complexity" evidence="1">
    <location>
        <begin position="426"/>
        <end position="439"/>
    </location>
</feature>
<name>A0A9Q8PCZ6_PASFU</name>
<feature type="compositionally biased region" description="Basic and acidic residues" evidence="1">
    <location>
        <begin position="1192"/>
        <end position="1203"/>
    </location>
</feature>
<dbReference type="GeneID" id="71990601"/>